<feature type="region of interest" description="Disordered" evidence="1">
    <location>
        <begin position="31"/>
        <end position="63"/>
    </location>
</feature>
<accession>A0A941B0J2</accession>
<dbReference type="EMBL" id="JAGPNL010000002">
    <property type="protein sequence ID" value="MBQ0826811.1"/>
    <property type="molecule type" value="Genomic_DNA"/>
</dbReference>
<dbReference type="Pfam" id="PF13822">
    <property type="entry name" value="ACC_epsilon"/>
    <property type="match status" value="1"/>
</dbReference>
<evidence type="ECO:0000256" key="1">
    <source>
        <dbReference type="SAM" id="MobiDB-lite"/>
    </source>
</evidence>
<gene>
    <name evidence="2" type="ORF">J5Y05_09855</name>
</gene>
<dbReference type="GO" id="GO:0004658">
    <property type="term" value="F:propionyl-CoA carboxylase activity"/>
    <property type="evidence" value="ECO:0007669"/>
    <property type="project" value="InterPro"/>
</dbReference>
<protein>
    <submittedName>
        <fullName evidence="2">Acyl-CoA carboxylase subunit epsilon</fullName>
    </submittedName>
</protein>
<name>A0A941B0J2_9ACTN</name>
<dbReference type="InterPro" id="IPR032716">
    <property type="entry name" value="ACC_epsilon"/>
</dbReference>
<organism evidence="2 3">
    <name type="scientific">Streptomyces tagetis</name>
    <dbReference type="NCBI Taxonomy" id="2820809"/>
    <lineage>
        <taxon>Bacteria</taxon>
        <taxon>Bacillati</taxon>
        <taxon>Actinomycetota</taxon>
        <taxon>Actinomycetes</taxon>
        <taxon>Kitasatosporales</taxon>
        <taxon>Streptomycetaceae</taxon>
        <taxon>Streptomyces</taxon>
    </lineage>
</organism>
<proteinExistence type="predicted"/>
<reference evidence="2" key="1">
    <citation type="submission" date="2021-04" db="EMBL/GenBank/DDBJ databases">
        <title>Genome seq and assembly of Streptomyces sp. RG38.</title>
        <authorList>
            <person name="Chhetri G."/>
        </authorList>
    </citation>
    <scope>NUCLEOTIDE SEQUENCE</scope>
    <source>
        <strain evidence="2">RG38</strain>
    </source>
</reference>
<evidence type="ECO:0000313" key="3">
    <source>
        <dbReference type="Proteomes" id="UP000677875"/>
    </source>
</evidence>
<dbReference type="Proteomes" id="UP000677875">
    <property type="component" value="Unassembled WGS sequence"/>
</dbReference>
<dbReference type="GO" id="GO:0003989">
    <property type="term" value="F:acetyl-CoA carboxylase activity"/>
    <property type="evidence" value="ECO:0007669"/>
    <property type="project" value="InterPro"/>
</dbReference>
<sequence length="63" mass="6470">MSTSHLRVEKGHAGPEELAAVTAVLLARATAAPAAPGPAADAPRPAWARPERAAGFLAPHSWH</sequence>
<dbReference type="AlphaFoldDB" id="A0A941B0J2"/>
<dbReference type="RefSeq" id="WP_210870425.1">
    <property type="nucleotide sequence ID" value="NZ_JAGPNL010000002.1"/>
</dbReference>
<evidence type="ECO:0000313" key="2">
    <source>
        <dbReference type="EMBL" id="MBQ0826811.1"/>
    </source>
</evidence>
<comment type="caution">
    <text evidence="2">The sequence shown here is derived from an EMBL/GenBank/DDBJ whole genome shotgun (WGS) entry which is preliminary data.</text>
</comment>
<keyword evidence="3" id="KW-1185">Reference proteome</keyword>
<feature type="compositionally biased region" description="Low complexity" evidence="1">
    <location>
        <begin position="31"/>
        <end position="48"/>
    </location>
</feature>